<evidence type="ECO:0000256" key="1">
    <source>
        <dbReference type="SAM" id="SignalP"/>
    </source>
</evidence>
<keyword evidence="1" id="KW-0732">Signal</keyword>
<reference evidence="2 3" key="1">
    <citation type="submission" date="2023-06" db="EMBL/GenBank/DDBJ databases">
        <title>Paenibacillus polygonum sp. nov., an endophytic bacterium, isolated from Polygonum lapathifolium L. in Nanji Wetland National Nature Reserve, South of Poyang Lake, Jiangxi Province, China.</title>
        <authorList>
            <person name="Yu Z."/>
        </authorList>
    </citation>
    <scope>NUCLEOTIDE SEQUENCE [LARGE SCALE GENOMIC DNA]</scope>
    <source>
        <strain evidence="2 3">C31</strain>
    </source>
</reference>
<keyword evidence="3" id="KW-1185">Reference proteome</keyword>
<feature type="signal peptide" evidence="1">
    <location>
        <begin position="1"/>
        <end position="26"/>
    </location>
</feature>
<evidence type="ECO:0000313" key="3">
    <source>
        <dbReference type="Proteomes" id="UP001236415"/>
    </source>
</evidence>
<gene>
    <name evidence="2" type="ORF">QPK24_06260</name>
</gene>
<proteinExistence type="predicted"/>
<feature type="chain" id="PRO_5045976678" evidence="1">
    <location>
        <begin position="27"/>
        <end position="198"/>
    </location>
</feature>
<organism evidence="2 3">
    <name type="scientific">Paenibacillus polygoni</name>
    <dbReference type="NCBI Taxonomy" id="3050112"/>
    <lineage>
        <taxon>Bacteria</taxon>
        <taxon>Bacillati</taxon>
        <taxon>Bacillota</taxon>
        <taxon>Bacilli</taxon>
        <taxon>Bacillales</taxon>
        <taxon>Paenibacillaceae</taxon>
        <taxon>Paenibacillus</taxon>
    </lineage>
</organism>
<dbReference type="Proteomes" id="UP001236415">
    <property type="component" value="Chromosome"/>
</dbReference>
<dbReference type="EMBL" id="CP127162">
    <property type="protein sequence ID" value="WIV20294.1"/>
    <property type="molecule type" value="Genomic_DNA"/>
</dbReference>
<accession>A0ABY8X6G8</accession>
<name>A0ABY8X6G8_9BACL</name>
<sequence length="198" mass="21835">MKKKILSCSLAATLLLGGAYTLNVYASDETITASYKVEQTADVSTDYSYTTTPLLEVYQAGNHIPLDLVGKPLSSKSKAAVTEISENPIIDLNALATDFGDEIQTRVDYKLKSGSEIQIFQNDIQGTQESTVEYFKNSEYYDAAKISVEEINGYKAVIIDDQPKVVYIVSNDHLYVIATVDPDVTVDYLKAVAMQIHE</sequence>
<dbReference type="RefSeq" id="WP_285747107.1">
    <property type="nucleotide sequence ID" value="NZ_CP127162.1"/>
</dbReference>
<evidence type="ECO:0000313" key="2">
    <source>
        <dbReference type="EMBL" id="WIV20294.1"/>
    </source>
</evidence>
<protein>
    <submittedName>
        <fullName evidence="2">Uncharacterized protein</fullName>
    </submittedName>
</protein>